<reference evidence="15 16" key="1">
    <citation type="journal article" date="2018" name="Front. Microbiol.">
        <title>Genome-Wide Analysis of Corynespora cassiicola Leaf Fall Disease Putative Effectors.</title>
        <authorList>
            <person name="Lopez D."/>
            <person name="Ribeiro S."/>
            <person name="Label P."/>
            <person name="Fumanal B."/>
            <person name="Venisse J.S."/>
            <person name="Kohler A."/>
            <person name="de Oliveira R.R."/>
            <person name="Labutti K."/>
            <person name="Lipzen A."/>
            <person name="Lail K."/>
            <person name="Bauer D."/>
            <person name="Ohm R.A."/>
            <person name="Barry K.W."/>
            <person name="Spatafora J."/>
            <person name="Grigoriev I.V."/>
            <person name="Martin F.M."/>
            <person name="Pujade-Renaud V."/>
        </authorList>
    </citation>
    <scope>NUCLEOTIDE SEQUENCE [LARGE SCALE GENOMIC DNA]</scope>
    <source>
        <strain evidence="15 16">Philippines</strain>
    </source>
</reference>
<evidence type="ECO:0000256" key="13">
    <source>
        <dbReference type="ARBA" id="ARBA00093457"/>
    </source>
</evidence>
<feature type="transmembrane region" description="Helical" evidence="14">
    <location>
        <begin position="434"/>
        <end position="451"/>
    </location>
</feature>
<dbReference type="EMBL" id="KZ678142">
    <property type="protein sequence ID" value="PSN62337.1"/>
    <property type="molecule type" value="Genomic_DNA"/>
</dbReference>
<comment type="similarity">
    <text evidence="13">Belongs to the glycosyltransferase ALG3 family.</text>
</comment>
<evidence type="ECO:0000256" key="4">
    <source>
        <dbReference type="ARBA" id="ARBA00015561"/>
    </source>
</evidence>
<evidence type="ECO:0000256" key="9">
    <source>
        <dbReference type="ARBA" id="ARBA00022989"/>
    </source>
</evidence>
<comment type="catalytic activity">
    <reaction evidence="12 14">
        <text>an alpha-D-Man-(1-&gt;2)-alpha-D-Man-(1-&gt;2)-alpha-D-Man-(1-&gt;3)-[alpha-D-Man-(1-&gt;6)]-beta-D-Man-(1-&gt;4)-beta-D-GlcNAc-(1-&gt;4)-alpha-D-GlcNAc-diphospho-di-trans,poly-cis-dolichol + a di-trans,poly-cis-dolichyl beta-D-mannosyl phosphate = an alpha-D-Man-(1-&gt;2)-alpha-D-Man-(1-&gt;2)-alpha-D-Man-(1-&gt;3)-[alpha-D-Man-(1-&gt;3)-alpha-D-Man-(1-&gt;6)]-beta-D-Man-(1-&gt;4)-beta-D-GlcNAc-(1-&gt;4)-alpha-D-GlcNAc-diphospho-di-trans,poly-cis-dolichol + a di-trans,poly-cis-dolichyl phosphate + H(+)</text>
        <dbReference type="Rhea" id="RHEA:29527"/>
        <dbReference type="Rhea" id="RHEA-COMP:19498"/>
        <dbReference type="Rhea" id="RHEA-COMP:19501"/>
        <dbReference type="Rhea" id="RHEA-COMP:19516"/>
        <dbReference type="Rhea" id="RHEA-COMP:19517"/>
        <dbReference type="ChEBI" id="CHEBI:15378"/>
        <dbReference type="ChEBI" id="CHEBI:57683"/>
        <dbReference type="ChEBI" id="CHEBI:58211"/>
        <dbReference type="ChEBI" id="CHEBI:132515"/>
        <dbReference type="ChEBI" id="CHEBI:132516"/>
        <dbReference type="EC" id="2.4.1.258"/>
    </reaction>
    <physiologicalReaction direction="left-to-right" evidence="12 14">
        <dbReference type="Rhea" id="RHEA:29528"/>
    </physiologicalReaction>
</comment>
<evidence type="ECO:0000256" key="7">
    <source>
        <dbReference type="ARBA" id="ARBA00022692"/>
    </source>
</evidence>
<evidence type="ECO:0000256" key="6">
    <source>
        <dbReference type="ARBA" id="ARBA00022679"/>
    </source>
</evidence>
<dbReference type="GO" id="GO:0005789">
    <property type="term" value="C:endoplasmic reticulum membrane"/>
    <property type="evidence" value="ECO:0007669"/>
    <property type="project" value="UniProtKB-SubCell"/>
</dbReference>
<comment type="pathway">
    <text evidence="2 14">Protein modification; protein glycosylation.</text>
</comment>
<dbReference type="UniPathway" id="UPA00378"/>
<protein>
    <recommendedName>
        <fullName evidence="4 14">Dol-P-Man:Man(5)GlcNAc(2)-PP-Dol alpha-1,3-mannosyltransferase</fullName>
        <ecNumber evidence="3 14">2.4.1.258</ecNumber>
    </recommendedName>
    <alternativeName>
        <fullName evidence="14">Dol-P-Man-dependent alpha(1-3)-mannosyltransferase</fullName>
    </alternativeName>
</protein>
<feature type="transmembrane region" description="Helical" evidence="14">
    <location>
        <begin position="390"/>
        <end position="414"/>
    </location>
</feature>
<gene>
    <name evidence="15" type="ORF">BS50DRAFT_638870</name>
</gene>
<comment type="subcellular location">
    <subcellularLocation>
        <location evidence="1 14">Endoplasmic reticulum membrane</location>
        <topology evidence="1 14">Multi-pass membrane protein</topology>
    </subcellularLocation>
</comment>
<comment type="function">
    <text evidence="11 14">Dol-P-Man:Man(5)GlcNAc(2)-PP-Dol alpha-1,3-mannosyltransferase that operates in the biosynthetic pathway of dolichol-linked oligosaccharides, the glycan precursors employed in protein asparagine (N)-glycosylation. The assembly of dolichol-linked oligosaccharides begins on the cytosolic side of the endoplasmic reticulum membrane and finishes in its lumen. The sequential addition of sugars to dolichol pyrophosphate produces dolichol-linked oligosaccharides containing fourteen sugars, including two GlcNAcs, nine mannoses and three glucoses. Once assembled, the oligosaccharide is transferred from the lipid to nascent proteins by oligosaccharyltransferases. In the lumen of the endoplasmic reticulum, adds the first dolichyl beta-D-mannosyl phosphate derived mannose in an alpha-1,3 linkage to Man(5)GlcNAc(2)-PP-dolichol to produce Man(6)GlcNAc(2)-PP-dolichol.</text>
</comment>
<evidence type="ECO:0000313" key="15">
    <source>
        <dbReference type="EMBL" id="PSN62337.1"/>
    </source>
</evidence>
<keyword evidence="8 14" id="KW-0256">Endoplasmic reticulum</keyword>
<evidence type="ECO:0000256" key="2">
    <source>
        <dbReference type="ARBA" id="ARBA00004922"/>
    </source>
</evidence>
<dbReference type="GO" id="GO:0052925">
    <property type="term" value="F:dol-P-Man:Man(5)GlcNAc(2)-PP-Dol alpha-1,3-mannosyltransferase activity"/>
    <property type="evidence" value="ECO:0007669"/>
    <property type="project" value="UniProtKB-EC"/>
</dbReference>
<dbReference type="PANTHER" id="PTHR12646">
    <property type="entry name" value="NOT56 - RELATED"/>
    <property type="match status" value="1"/>
</dbReference>
<evidence type="ECO:0000256" key="1">
    <source>
        <dbReference type="ARBA" id="ARBA00004477"/>
    </source>
</evidence>
<dbReference type="EC" id="2.4.1.258" evidence="3 14"/>
<evidence type="ECO:0000256" key="8">
    <source>
        <dbReference type="ARBA" id="ARBA00022824"/>
    </source>
</evidence>
<dbReference type="STRING" id="1448308.A0A2T2NA78"/>
<dbReference type="AlphaFoldDB" id="A0A2T2NA78"/>
<evidence type="ECO:0000256" key="14">
    <source>
        <dbReference type="RuleBase" id="RU364047"/>
    </source>
</evidence>
<evidence type="ECO:0000256" key="12">
    <source>
        <dbReference type="ARBA" id="ARBA00049506"/>
    </source>
</evidence>
<evidence type="ECO:0000256" key="3">
    <source>
        <dbReference type="ARBA" id="ARBA00011964"/>
    </source>
</evidence>
<proteinExistence type="inferred from homology"/>
<keyword evidence="16" id="KW-1185">Reference proteome</keyword>
<dbReference type="Proteomes" id="UP000240883">
    <property type="component" value="Unassembled WGS sequence"/>
</dbReference>
<keyword evidence="6 14" id="KW-0808">Transferase</keyword>
<feature type="transmembrane region" description="Helical" evidence="14">
    <location>
        <begin position="193"/>
        <end position="212"/>
    </location>
</feature>
<accession>A0A2T2NA78</accession>
<dbReference type="Pfam" id="PF05208">
    <property type="entry name" value="ALG3"/>
    <property type="match status" value="1"/>
</dbReference>
<feature type="transmembrane region" description="Helical" evidence="14">
    <location>
        <begin position="224"/>
        <end position="244"/>
    </location>
</feature>
<name>A0A2T2NA78_CORCC</name>
<evidence type="ECO:0000256" key="11">
    <source>
        <dbReference type="ARBA" id="ARBA00044743"/>
    </source>
</evidence>
<feature type="transmembrane region" description="Helical" evidence="14">
    <location>
        <begin position="313"/>
        <end position="329"/>
    </location>
</feature>
<keyword evidence="7 14" id="KW-0812">Transmembrane</keyword>
<feature type="transmembrane region" description="Helical" evidence="14">
    <location>
        <begin position="256"/>
        <end position="274"/>
    </location>
</feature>
<evidence type="ECO:0000313" key="16">
    <source>
        <dbReference type="Proteomes" id="UP000240883"/>
    </source>
</evidence>
<evidence type="ECO:0000256" key="5">
    <source>
        <dbReference type="ARBA" id="ARBA00022676"/>
    </source>
</evidence>
<feature type="transmembrane region" description="Helical" evidence="14">
    <location>
        <begin position="153"/>
        <end position="173"/>
    </location>
</feature>
<sequence length="473" mass="54031">MDVVRRVHDLATNPSHTRWMYPFFLLADAAICLAVIQKVPCTYCSGAGTTFLVPLPCELRKPQEQPLEPPKQSYRKKKDLVELQANPNDPPADTEIDWTTYMQHIDLYIKGERDYKNITGSTGPLVYPGAHVFIYRVLHALTDGGTNIRRAQYIFAGVYLGTLAVVLQCYRMAKVPPYVFPLLVLSKRLHSIFVLRCFNDCFAVLGLFAAILAYQKRQWHLGSFFYTCGLNVKMSLLLPLPAMGIIMEQALGTREAITQALIILQVSTAFGYPFRKRAPSYFSRAFELTRQFLYKWTVNWRFVDESTFLSKKFAVGLLAAHAGLLLWFARTRWIKPSRRSWRDFLNLLREAEPRDQDQMTMRVTPSFIMTTMLSAVAIGMLCARSLHYQFYAYIAWATPFLLWRAGFHPVALYALWAAQEWAWNVYPSTPESSATVVGVLAITVLGAWWGTRNEFEHAESNGKVVGEEHEHAE</sequence>
<feature type="transmembrane region" description="Helical" evidence="14">
    <location>
        <begin position="363"/>
        <end position="383"/>
    </location>
</feature>
<dbReference type="OrthoDB" id="20028at2759"/>
<organism evidence="15 16">
    <name type="scientific">Corynespora cassiicola Philippines</name>
    <dbReference type="NCBI Taxonomy" id="1448308"/>
    <lineage>
        <taxon>Eukaryota</taxon>
        <taxon>Fungi</taxon>
        <taxon>Dikarya</taxon>
        <taxon>Ascomycota</taxon>
        <taxon>Pezizomycotina</taxon>
        <taxon>Dothideomycetes</taxon>
        <taxon>Pleosporomycetidae</taxon>
        <taxon>Pleosporales</taxon>
        <taxon>Corynesporascaceae</taxon>
        <taxon>Corynespora</taxon>
    </lineage>
</organism>
<dbReference type="InterPro" id="IPR007873">
    <property type="entry name" value="Glycosyltransferase_ALG3"/>
</dbReference>
<evidence type="ECO:0000256" key="10">
    <source>
        <dbReference type="ARBA" id="ARBA00023136"/>
    </source>
</evidence>
<keyword evidence="9 14" id="KW-1133">Transmembrane helix</keyword>
<keyword evidence="10 14" id="KW-0472">Membrane</keyword>
<dbReference type="PANTHER" id="PTHR12646:SF0">
    <property type="entry name" value="DOL-P-MAN:MAN(5)GLCNAC(2)-PP-DOL ALPHA-1,3-MANNOSYLTRANSFERASE"/>
    <property type="match status" value="1"/>
</dbReference>
<keyword evidence="5 14" id="KW-0328">Glycosyltransferase</keyword>